<keyword evidence="2" id="KW-1185">Reference proteome</keyword>
<gene>
    <name evidence="1" type="ORF">O9H85_31140</name>
</gene>
<dbReference type="Proteomes" id="UP001527882">
    <property type="component" value="Unassembled WGS sequence"/>
</dbReference>
<name>A0ABT4QIY7_9BACL</name>
<protein>
    <submittedName>
        <fullName evidence="1">Uncharacterized protein</fullName>
    </submittedName>
</protein>
<organism evidence="1 2">
    <name type="scientific">Paenibacillus gyeongsangnamensis</name>
    <dbReference type="NCBI Taxonomy" id="3388067"/>
    <lineage>
        <taxon>Bacteria</taxon>
        <taxon>Bacillati</taxon>
        <taxon>Bacillota</taxon>
        <taxon>Bacilli</taxon>
        <taxon>Bacillales</taxon>
        <taxon>Paenibacillaceae</taxon>
        <taxon>Paenibacillus</taxon>
    </lineage>
</organism>
<proteinExistence type="predicted"/>
<sequence>MLFKSEEQIKHYFYIDGSLRDIYVLDTCLTDWNDFLNYIVKSEYIYDIGLYRDNEIIDFKGLNITDLFNLKKEHFLTLSFRIDDVLICCHFFTIDEIELDVDPSNINLNRLNSIVNFMKKLSIEINKEVILTPENTKEIELIKVDLKGSIHNL</sequence>
<dbReference type="EMBL" id="JAQAGZ010000026">
    <property type="protein sequence ID" value="MCZ8516742.1"/>
    <property type="molecule type" value="Genomic_DNA"/>
</dbReference>
<evidence type="ECO:0000313" key="1">
    <source>
        <dbReference type="EMBL" id="MCZ8516742.1"/>
    </source>
</evidence>
<comment type="caution">
    <text evidence="1">The sequence shown here is derived from an EMBL/GenBank/DDBJ whole genome shotgun (WGS) entry which is preliminary data.</text>
</comment>
<evidence type="ECO:0000313" key="2">
    <source>
        <dbReference type="Proteomes" id="UP001527882"/>
    </source>
</evidence>
<reference evidence="1 2" key="1">
    <citation type="submission" date="2022-12" db="EMBL/GenBank/DDBJ databases">
        <title>Draft genome sequence of Paenibacillus sp. dW9.</title>
        <authorList>
            <person name="Choi E.-W."/>
            <person name="Kim D.-U."/>
        </authorList>
    </citation>
    <scope>NUCLEOTIDE SEQUENCE [LARGE SCALE GENOMIC DNA]</scope>
    <source>
        <strain evidence="2">dW9</strain>
    </source>
</reference>
<accession>A0ABT4QIY7</accession>
<dbReference type="RefSeq" id="WP_269885273.1">
    <property type="nucleotide sequence ID" value="NZ_JAQAGZ010000026.1"/>
</dbReference>